<keyword evidence="4" id="KW-0808">Transferase</keyword>
<evidence type="ECO:0000313" key="8">
    <source>
        <dbReference type="EMBL" id="KAI9557890.1"/>
    </source>
</evidence>
<dbReference type="GO" id="GO:0006688">
    <property type="term" value="P:glycosphingolipid biosynthetic process"/>
    <property type="evidence" value="ECO:0007669"/>
    <property type="project" value="TreeGrafter"/>
</dbReference>
<feature type="domain" description="Alpha 1,4-glycosyltransferase" evidence="7">
    <location>
        <begin position="223"/>
        <end position="351"/>
    </location>
</feature>
<keyword evidence="6" id="KW-0472">Membrane</keyword>
<keyword evidence="5" id="KW-0333">Golgi apparatus</keyword>
<dbReference type="GO" id="GO:0000139">
    <property type="term" value="C:Golgi membrane"/>
    <property type="evidence" value="ECO:0007669"/>
    <property type="project" value="UniProtKB-SubCell"/>
</dbReference>
<evidence type="ECO:0000256" key="1">
    <source>
        <dbReference type="ARBA" id="ARBA00004323"/>
    </source>
</evidence>
<dbReference type="InterPro" id="IPR029044">
    <property type="entry name" value="Nucleotide-diphossugar_trans"/>
</dbReference>
<dbReference type="GO" id="GO:0016758">
    <property type="term" value="F:hexosyltransferase activity"/>
    <property type="evidence" value="ECO:0007669"/>
    <property type="project" value="TreeGrafter"/>
</dbReference>
<dbReference type="EMBL" id="WJBH02000005">
    <property type="protein sequence ID" value="KAI9557890.1"/>
    <property type="molecule type" value="Genomic_DNA"/>
</dbReference>
<dbReference type="PANTHER" id="PTHR12042">
    <property type="entry name" value="LACTOSYLCERAMIDE 4-ALPHA-GALACTOSYLTRANSFERASE ALPHA- 1,4-GALACTOSYLTRANSFERASE"/>
    <property type="match status" value="1"/>
</dbReference>
<sequence length="356" mass="40940">MSWNRRFIFLAVVFTLLVVISVAYISSDYYLSQMSPRVNIPNRVFSRCCHGPTDQLDLCGRPDCIWPCPISIDNQQLNITTGDKAFVIETSGATSLDFRQACSVESLAYRNPNLTVYLLMTDDYVESASMSALTQNYPNLHVKAIDLTHFMMGTPLESWYLCTEWNRGWYAVAHLSDALRLLTVSKYGGYYFDLDVIHLRPVSAYRNFAVAEDDYLVANGIIHADYQHPVIQTALEQFSIEYRWYIWAHNGPALLTRILRKLCNIYDIRLMAPSRCHGFQVLPTSSFFPIDVHSPKKYFRNQLAKDEFQWDESVVAAHVYNKLTAHMTIYKNSNQLYVQLARSSCPRVFDAAPNQF</sequence>
<keyword evidence="9" id="KW-1185">Reference proteome</keyword>
<dbReference type="Proteomes" id="UP000820818">
    <property type="component" value="Linkage Group LG5"/>
</dbReference>
<organism evidence="8 9">
    <name type="scientific">Daphnia sinensis</name>
    <dbReference type="NCBI Taxonomy" id="1820382"/>
    <lineage>
        <taxon>Eukaryota</taxon>
        <taxon>Metazoa</taxon>
        <taxon>Ecdysozoa</taxon>
        <taxon>Arthropoda</taxon>
        <taxon>Crustacea</taxon>
        <taxon>Branchiopoda</taxon>
        <taxon>Diplostraca</taxon>
        <taxon>Cladocera</taxon>
        <taxon>Anomopoda</taxon>
        <taxon>Daphniidae</taxon>
        <taxon>Daphnia</taxon>
        <taxon>Daphnia similis group</taxon>
    </lineage>
</organism>
<dbReference type="AlphaFoldDB" id="A0AAD5L835"/>
<name>A0AAD5L835_9CRUS</name>
<gene>
    <name evidence="8" type="ORF">GHT06_014642</name>
</gene>
<reference evidence="8 9" key="1">
    <citation type="submission" date="2022-05" db="EMBL/GenBank/DDBJ databases">
        <title>A multi-omics perspective on studying reproductive biology in Daphnia sinensis.</title>
        <authorList>
            <person name="Jia J."/>
        </authorList>
    </citation>
    <scope>NUCLEOTIDE SEQUENCE [LARGE SCALE GENOMIC DNA]</scope>
    <source>
        <strain evidence="8 9">WSL</strain>
    </source>
</reference>
<evidence type="ECO:0000256" key="6">
    <source>
        <dbReference type="ARBA" id="ARBA00023136"/>
    </source>
</evidence>
<comment type="subcellular location">
    <subcellularLocation>
        <location evidence="1">Golgi apparatus membrane</location>
        <topology evidence="1">Single-pass type II membrane protein</topology>
    </subcellularLocation>
</comment>
<dbReference type="PANTHER" id="PTHR12042:SF21">
    <property type="entry name" value="ALPHA1,4-GALACTOSYLTRANSFERASE 1-RELATED"/>
    <property type="match status" value="1"/>
</dbReference>
<keyword evidence="3" id="KW-0328">Glycosyltransferase</keyword>
<dbReference type="Pfam" id="PF04488">
    <property type="entry name" value="Gly_transf_sug"/>
    <property type="match status" value="1"/>
</dbReference>
<dbReference type="InterPro" id="IPR051981">
    <property type="entry name" value="Glycosyltransf_32"/>
</dbReference>
<dbReference type="Gene3D" id="3.90.550.20">
    <property type="match status" value="1"/>
</dbReference>
<comment type="similarity">
    <text evidence="2">Belongs to the glycosyltransferase 32 family.</text>
</comment>
<comment type="caution">
    <text evidence="8">The sequence shown here is derived from an EMBL/GenBank/DDBJ whole genome shotgun (WGS) entry which is preliminary data.</text>
</comment>
<evidence type="ECO:0000256" key="5">
    <source>
        <dbReference type="ARBA" id="ARBA00023034"/>
    </source>
</evidence>
<evidence type="ECO:0000256" key="4">
    <source>
        <dbReference type="ARBA" id="ARBA00022679"/>
    </source>
</evidence>
<proteinExistence type="inferred from homology"/>
<dbReference type="InterPro" id="IPR007652">
    <property type="entry name" value="A1-4-GlycosylTfrase_dom"/>
</dbReference>
<evidence type="ECO:0000256" key="2">
    <source>
        <dbReference type="ARBA" id="ARBA00009003"/>
    </source>
</evidence>
<evidence type="ECO:0000313" key="9">
    <source>
        <dbReference type="Proteomes" id="UP000820818"/>
    </source>
</evidence>
<protein>
    <recommendedName>
        <fullName evidence="7">Alpha 1,4-glycosyltransferase domain-containing protein</fullName>
    </recommendedName>
</protein>
<dbReference type="SUPFAM" id="SSF53448">
    <property type="entry name" value="Nucleotide-diphospho-sugar transferases"/>
    <property type="match status" value="1"/>
</dbReference>
<dbReference type="InterPro" id="IPR007577">
    <property type="entry name" value="GlycoTrfase_DXD_sugar-bd_CS"/>
</dbReference>
<dbReference type="Pfam" id="PF04572">
    <property type="entry name" value="Gb3_synth"/>
    <property type="match status" value="1"/>
</dbReference>
<accession>A0AAD5L835</accession>
<evidence type="ECO:0000256" key="3">
    <source>
        <dbReference type="ARBA" id="ARBA00022676"/>
    </source>
</evidence>
<evidence type="ECO:0000259" key="7">
    <source>
        <dbReference type="Pfam" id="PF04572"/>
    </source>
</evidence>